<dbReference type="InterPro" id="IPR027385">
    <property type="entry name" value="Beta-barrel_OMP"/>
</dbReference>
<protein>
    <submittedName>
        <fullName evidence="8">Outer membrane beta-barrel protein</fullName>
    </submittedName>
</protein>
<evidence type="ECO:0000313" key="8">
    <source>
        <dbReference type="EMBL" id="MTD93231.1"/>
    </source>
</evidence>
<proteinExistence type="inferred from homology"/>
<keyword evidence="2 6" id="KW-0732">Signal</keyword>
<keyword evidence="4" id="KW-0998">Cell outer membrane</keyword>
<dbReference type="AlphaFoldDB" id="A0A6I3KKG7"/>
<gene>
    <name evidence="8" type="ORF">GIW81_02650</name>
</gene>
<feature type="domain" description="Outer membrane protein beta-barrel" evidence="7">
    <location>
        <begin position="10"/>
        <end position="268"/>
    </location>
</feature>
<reference evidence="8 9" key="1">
    <citation type="submission" date="2019-11" db="EMBL/GenBank/DDBJ databases">
        <title>Identification of a novel strain.</title>
        <authorList>
            <person name="Xu Q."/>
            <person name="Wang G."/>
        </authorList>
    </citation>
    <scope>NUCLEOTIDE SEQUENCE [LARGE SCALE GENOMIC DNA]</scope>
    <source>
        <strain evidence="9">xq</strain>
    </source>
</reference>
<name>A0A6I3KKG7_9HYPH</name>
<evidence type="ECO:0000256" key="6">
    <source>
        <dbReference type="SAM" id="SignalP"/>
    </source>
</evidence>
<feature type="signal peptide" evidence="6">
    <location>
        <begin position="1"/>
        <end position="22"/>
    </location>
</feature>
<dbReference type="InterPro" id="IPR051692">
    <property type="entry name" value="OMP-like"/>
</dbReference>
<accession>A0A6I3KKG7</accession>
<dbReference type="GO" id="GO:0009279">
    <property type="term" value="C:cell outer membrane"/>
    <property type="evidence" value="ECO:0007669"/>
    <property type="project" value="UniProtKB-SubCell"/>
</dbReference>
<dbReference type="PANTHER" id="PTHR34001:SF3">
    <property type="entry name" value="BLL7405 PROTEIN"/>
    <property type="match status" value="1"/>
</dbReference>
<evidence type="ECO:0000259" key="7">
    <source>
        <dbReference type="Pfam" id="PF13505"/>
    </source>
</evidence>
<evidence type="ECO:0000256" key="1">
    <source>
        <dbReference type="ARBA" id="ARBA00004442"/>
    </source>
</evidence>
<comment type="similarity">
    <text evidence="5">Belongs to the Omp25/RopB family.</text>
</comment>
<keyword evidence="9" id="KW-1185">Reference proteome</keyword>
<dbReference type="RefSeq" id="WP_154737789.1">
    <property type="nucleotide sequence ID" value="NZ_WMBQ01000001.1"/>
</dbReference>
<evidence type="ECO:0000313" key="9">
    <source>
        <dbReference type="Proteomes" id="UP000440694"/>
    </source>
</evidence>
<sequence length="269" mass="27506">MRIRGATAIATALVLFTSSARADGTLPFSGTYIGLNAGAAWGSSGYSTNPGCVPDNANGVFCEQPPDPSAANGTAVAASGTGDLSSSGFTGGVQGGYNWQNGNVVYGGEGDFGAFDLSASASPTGLFPSVFAGTSYVLGESMSTSWLATLRGRLGYTVLPDLLLYATGGLALTDFTFSSSYSDNANNGIVFGGTGFGEGSEVKVGWVVGGGGEWLLDGRWSIKAEYLYLDFGSMNVAVPTSNSPAFTQTMFVEADLSAQVARVGINYRP</sequence>
<evidence type="ECO:0000256" key="2">
    <source>
        <dbReference type="ARBA" id="ARBA00022729"/>
    </source>
</evidence>
<keyword evidence="3" id="KW-0472">Membrane</keyword>
<organism evidence="8 9">
    <name type="scientific">Hyphomicrobium album</name>
    <dbReference type="NCBI Taxonomy" id="2665159"/>
    <lineage>
        <taxon>Bacteria</taxon>
        <taxon>Pseudomonadati</taxon>
        <taxon>Pseudomonadota</taxon>
        <taxon>Alphaproteobacteria</taxon>
        <taxon>Hyphomicrobiales</taxon>
        <taxon>Hyphomicrobiaceae</taxon>
        <taxon>Hyphomicrobium</taxon>
    </lineage>
</organism>
<dbReference type="InterPro" id="IPR011250">
    <property type="entry name" value="OMP/PagP_B-barrel"/>
</dbReference>
<dbReference type="SUPFAM" id="SSF56925">
    <property type="entry name" value="OMPA-like"/>
    <property type="match status" value="1"/>
</dbReference>
<evidence type="ECO:0000256" key="4">
    <source>
        <dbReference type="ARBA" id="ARBA00023237"/>
    </source>
</evidence>
<comment type="subcellular location">
    <subcellularLocation>
        <location evidence="1">Cell outer membrane</location>
    </subcellularLocation>
</comment>
<dbReference type="Gene3D" id="2.40.160.20">
    <property type="match status" value="1"/>
</dbReference>
<feature type="chain" id="PRO_5026115583" evidence="6">
    <location>
        <begin position="23"/>
        <end position="269"/>
    </location>
</feature>
<dbReference type="Pfam" id="PF13505">
    <property type="entry name" value="OMP_b-brl"/>
    <property type="match status" value="1"/>
</dbReference>
<dbReference type="Proteomes" id="UP000440694">
    <property type="component" value="Unassembled WGS sequence"/>
</dbReference>
<evidence type="ECO:0000256" key="5">
    <source>
        <dbReference type="ARBA" id="ARBA00038306"/>
    </source>
</evidence>
<comment type="caution">
    <text evidence="8">The sequence shown here is derived from an EMBL/GenBank/DDBJ whole genome shotgun (WGS) entry which is preliminary data.</text>
</comment>
<dbReference type="PANTHER" id="PTHR34001">
    <property type="entry name" value="BLL7405 PROTEIN"/>
    <property type="match status" value="1"/>
</dbReference>
<dbReference type="EMBL" id="WMBQ01000001">
    <property type="protein sequence ID" value="MTD93231.1"/>
    <property type="molecule type" value="Genomic_DNA"/>
</dbReference>
<evidence type="ECO:0000256" key="3">
    <source>
        <dbReference type="ARBA" id="ARBA00023136"/>
    </source>
</evidence>